<accession>A0AAF0JC24</accession>
<dbReference type="EMBL" id="CP118375">
    <property type="protein sequence ID" value="WFD41457.1"/>
    <property type="molecule type" value="Genomic_DNA"/>
</dbReference>
<dbReference type="Proteomes" id="UP001214628">
    <property type="component" value="Chromosome 1"/>
</dbReference>
<feature type="compositionally biased region" description="Low complexity" evidence="1">
    <location>
        <begin position="223"/>
        <end position="232"/>
    </location>
</feature>
<feature type="compositionally biased region" description="Low complexity" evidence="1">
    <location>
        <begin position="404"/>
        <end position="419"/>
    </location>
</feature>
<dbReference type="AlphaFoldDB" id="A0AAF0JC24"/>
<organism evidence="2 3">
    <name type="scientific">Malassezia psittaci</name>
    <dbReference type="NCBI Taxonomy" id="1821823"/>
    <lineage>
        <taxon>Eukaryota</taxon>
        <taxon>Fungi</taxon>
        <taxon>Dikarya</taxon>
        <taxon>Basidiomycota</taxon>
        <taxon>Ustilaginomycotina</taxon>
        <taxon>Malasseziomycetes</taxon>
        <taxon>Malasseziales</taxon>
        <taxon>Malasseziaceae</taxon>
        <taxon>Malassezia</taxon>
    </lineage>
</organism>
<name>A0AAF0JC24_9BASI</name>
<feature type="region of interest" description="Disordered" evidence="1">
    <location>
        <begin position="37"/>
        <end position="64"/>
    </location>
</feature>
<feature type="compositionally biased region" description="Basic and acidic residues" evidence="1">
    <location>
        <begin position="195"/>
        <end position="210"/>
    </location>
</feature>
<evidence type="ECO:0000313" key="2">
    <source>
        <dbReference type="EMBL" id="WFD41457.1"/>
    </source>
</evidence>
<gene>
    <name evidence="2" type="ORF">MPSI1_000084</name>
</gene>
<keyword evidence="3" id="KW-1185">Reference proteome</keyword>
<evidence type="ECO:0000256" key="1">
    <source>
        <dbReference type="SAM" id="MobiDB-lite"/>
    </source>
</evidence>
<feature type="region of interest" description="Disordered" evidence="1">
    <location>
        <begin position="384"/>
        <end position="436"/>
    </location>
</feature>
<feature type="compositionally biased region" description="Acidic residues" evidence="1">
    <location>
        <begin position="54"/>
        <end position="64"/>
    </location>
</feature>
<protein>
    <submittedName>
        <fullName evidence="2">Uncharacterized protein</fullName>
    </submittedName>
</protein>
<feature type="compositionally biased region" description="Basic residues" evidence="1">
    <location>
        <begin position="211"/>
        <end position="222"/>
    </location>
</feature>
<proteinExistence type="predicted"/>
<sequence>MPAAPRLATSSTLRHDWMDNLRRWKLVPPSSRSLRFSASSWMPTRRRSPRSDTSVDDSDEDCTPMDPEELAALNAIINTRRSMATAHALAQKPFQCLSSNNPKEFLRTYSLPVTLDNSASQLECGPCEEKLYSRSARRIRFAPFPPSIFEDCLEQEENESCLSDDEDPSNCFTVETRNTRPLRRLSTGALGLRSSMERHRLSMDDEDRGRSQRSWRRSRNRSPARSQSPAPKSSEEKMRRRELIRAIRPGGTGMVTLLDGERIEARKVGDPNHEKLVDQNIQDQLWGFAALERARKVSLASSEIPPSSIDQDSIPIDNDRTGTLLGRSVSMPKLSKESGAEFGGSCSATDADEVQRRYETEVLALSAEVLNHVRKDRLLAKRDSVSEVPVRQRASSVPSKPDPSSASQKSNSTSSSSQRTHSKVIDRGGGHYLTVPDPSISMPLPLDTLPRRPDAIGIRVVPLSHLGRRPERPREGRVWASWELSDSDSDWEDHEALPMRATTRAAGQEVIQCRNTVPRFTRSWSVPSDVKQATNSIPSFTNEMDEFWPAPSATRCIVAPRNAANFYCGLEKKATRL</sequence>
<reference evidence="2" key="1">
    <citation type="submission" date="2023-02" db="EMBL/GenBank/DDBJ databases">
        <title>Mating type loci evolution in Malassezia.</title>
        <authorList>
            <person name="Coelho M.A."/>
        </authorList>
    </citation>
    <scope>NUCLEOTIDE SEQUENCE</scope>
    <source>
        <strain evidence="2">CBS 14136</strain>
    </source>
</reference>
<feature type="region of interest" description="Disordered" evidence="1">
    <location>
        <begin position="183"/>
        <end position="239"/>
    </location>
</feature>
<evidence type="ECO:0000313" key="3">
    <source>
        <dbReference type="Proteomes" id="UP001214628"/>
    </source>
</evidence>